<evidence type="ECO:0000256" key="1">
    <source>
        <dbReference type="SAM" id="SignalP"/>
    </source>
</evidence>
<gene>
    <name evidence="2" type="ORF">DSM104443_02147</name>
</gene>
<organism evidence="2 3">
    <name type="scientific">Usitatibacter rugosus</name>
    <dbReference type="NCBI Taxonomy" id="2732067"/>
    <lineage>
        <taxon>Bacteria</taxon>
        <taxon>Pseudomonadati</taxon>
        <taxon>Pseudomonadota</taxon>
        <taxon>Betaproteobacteria</taxon>
        <taxon>Nitrosomonadales</taxon>
        <taxon>Usitatibacteraceae</taxon>
        <taxon>Usitatibacter</taxon>
    </lineage>
</organism>
<dbReference type="AlphaFoldDB" id="A0A6M4GV83"/>
<dbReference type="InterPro" id="IPR021557">
    <property type="entry name" value="DUF3016"/>
</dbReference>
<sequence length="174" mass="19500">MSSFRSILLISAALFATAAQAADPPRVEVTFGDLAKFTDFRVSTMANVKEREGLAHELRRHLEREVPDRIPAGTRLQLSITDIDMAGDFRLGGVGPNEVRVVRDMYPPRISLDFKLLRADGGTEKEGHRDLRDSSFMWGSSPTSAESLRFEKDLLDNWLQKEFAPPKRAANANR</sequence>
<evidence type="ECO:0000313" key="3">
    <source>
        <dbReference type="Proteomes" id="UP000501534"/>
    </source>
</evidence>
<accession>A0A6M4GV83</accession>
<name>A0A6M4GV83_9PROT</name>
<reference evidence="2 3" key="1">
    <citation type="submission" date="2020-04" db="EMBL/GenBank/DDBJ databases">
        <title>Usitatibacter rugosus gen. nov., sp. nov. and Usitatibacter palustris sp. nov., novel members of Usitatibacteraceae fam. nov. within the order Nitrosomonadales isolated from soil.</title>
        <authorList>
            <person name="Huber K.J."/>
            <person name="Neumann-Schaal M."/>
            <person name="Geppert A."/>
            <person name="Luckner M."/>
            <person name="Wanner G."/>
            <person name="Overmann J."/>
        </authorList>
    </citation>
    <scope>NUCLEOTIDE SEQUENCE [LARGE SCALE GENOMIC DNA]</scope>
    <source>
        <strain evidence="2 3">0125_3</strain>
    </source>
</reference>
<keyword evidence="1" id="KW-0732">Signal</keyword>
<dbReference type="EMBL" id="CP053069">
    <property type="protein sequence ID" value="QJR11076.1"/>
    <property type="molecule type" value="Genomic_DNA"/>
</dbReference>
<dbReference type="RefSeq" id="WP_171092103.1">
    <property type="nucleotide sequence ID" value="NZ_CP053069.1"/>
</dbReference>
<dbReference type="Proteomes" id="UP000501534">
    <property type="component" value="Chromosome"/>
</dbReference>
<proteinExistence type="predicted"/>
<protein>
    <recommendedName>
        <fullName evidence="4">DUF3016 family protein</fullName>
    </recommendedName>
</protein>
<dbReference type="KEGG" id="uru:DSM104443_02147"/>
<evidence type="ECO:0008006" key="4">
    <source>
        <dbReference type="Google" id="ProtNLM"/>
    </source>
</evidence>
<feature type="signal peptide" evidence="1">
    <location>
        <begin position="1"/>
        <end position="21"/>
    </location>
</feature>
<feature type="chain" id="PRO_5026913328" description="DUF3016 family protein" evidence="1">
    <location>
        <begin position="22"/>
        <end position="174"/>
    </location>
</feature>
<keyword evidence="3" id="KW-1185">Reference proteome</keyword>
<evidence type="ECO:0000313" key="2">
    <source>
        <dbReference type="EMBL" id="QJR11076.1"/>
    </source>
</evidence>
<dbReference type="Pfam" id="PF11454">
    <property type="entry name" value="DUF3016"/>
    <property type="match status" value="1"/>
</dbReference>